<dbReference type="InterPro" id="IPR016292">
    <property type="entry name" value="Epoxide_hydrolase"/>
</dbReference>
<sequence>MLATSDIRDVGGGSYGDPMTVRPFVIDVPQPVLDDLRDRLARTRFLDDSPRRPTSGMTSTYLRELVASWQSFDWRAREAWLNQHPQLLADVDGVTLHVVHRRSADADAPALLVMHGWPHTFALQLAFADLLTDFHVVVLSLPGFAFSPPLDESPTEQRLAELAHTLMTDVLGYSRYLTYGEDISANVSDLVAATHPEAVAGVVVTHAHFLTQDEREATTDPDERAFYDRMAAGWYEQAAYAHVQGTRPDTLAAALNDSPAGLLAWLTEKLVEWSDTPAGDPAAVERRISRDQILTEATLYWVTQSIGHSFQTYVDGGDATIPPVDVPAAVFVQRHEHDNPESVARRFYRDLRVFERLEEGGHFTVAEVPEAMAERVRTFAAAVGSGRPRSLER</sequence>
<dbReference type="GO" id="GO:0097176">
    <property type="term" value="P:epoxide metabolic process"/>
    <property type="evidence" value="ECO:0007669"/>
    <property type="project" value="TreeGrafter"/>
</dbReference>
<dbReference type="AlphaFoldDB" id="A0A510V644"/>
<dbReference type="Proteomes" id="UP000321118">
    <property type="component" value="Unassembled WGS sequence"/>
</dbReference>
<protein>
    <submittedName>
        <fullName evidence="6">Microsomal epoxide hydrolase</fullName>
    </submittedName>
</protein>
<feature type="active site" description="Proton donor" evidence="4">
    <location>
        <position position="313"/>
    </location>
</feature>
<dbReference type="Gene3D" id="3.40.50.1820">
    <property type="entry name" value="alpha/beta hydrolase"/>
    <property type="match status" value="1"/>
</dbReference>
<keyword evidence="3 6" id="KW-0378">Hydrolase</keyword>
<evidence type="ECO:0000313" key="6">
    <source>
        <dbReference type="EMBL" id="GEK21411.1"/>
    </source>
</evidence>
<name>A0A510V644_9CELL</name>
<accession>A0A510V644</accession>
<comment type="caution">
    <text evidence="6">The sequence shown here is derived from an EMBL/GenBank/DDBJ whole genome shotgun (WGS) entry which is preliminary data.</text>
</comment>
<proteinExistence type="inferred from homology"/>
<evidence type="ECO:0000256" key="1">
    <source>
        <dbReference type="ARBA" id="ARBA00010088"/>
    </source>
</evidence>
<feature type="domain" description="Epoxide hydrolase N-terminal" evidence="5">
    <location>
        <begin position="21"/>
        <end position="121"/>
    </location>
</feature>
<dbReference type="SUPFAM" id="SSF53474">
    <property type="entry name" value="alpha/beta-Hydrolases"/>
    <property type="match status" value="1"/>
</dbReference>
<dbReference type="Pfam" id="PF06441">
    <property type="entry name" value="EHN"/>
    <property type="match status" value="1"/>
</dbReference>
<dbReference type="EMBL" id="BJUB01000005">
    <property type="protein sequence ID" value="GEK21411.1"/>
    <property type="molecule type" value="Genomic_DNA"/>
</dbReference>
<feature type="active site" description="Proton acceptor" evidence="4">
    <location>
        <position position="362"/>
    </location>
</feature>
<dbReference type="PANTHER" id="PTHR21661">
    <property type="entry name" value="EPOXIDE HYDROLASE 1-RELATED"/>
    <property type="match status" value="1"/>
</dbReference>
<evidence type="ECO:0000256" key="2">
    <source>
        <dbReference type="ARBA" id="ARBA00022797"/>
    </source>
</evidence>
<dbReference type="PANTHER" id="PTHR21661:SF35">
    <property type="entry name" value="EPOXIDE HYDROLASE"/>
    <property type="match status" value="1"/>
</dbReference>
<dbReference type="GO" id="GO:0004301">
    <property type="term" value="F:epoxide hydrolase activity"/>
    <property type="evidence" value="ECO:0007669"/>
    <property type="project" value="TreeGrafter"/>
</dbReference>
<organism evidence="6 7">
    <name type="scientific">Cellulomonas xylanilytica</name>
    <dbReference type="NCBI Taxonomy" id="233583"/>
    <lineage>
        <taxon>Bacteria</taxon>
        <taxon>Bacillati</taxon>
        <taxon>Actinomycetota</taxon>
        <taxon>Actinomycetes</taxon>
        <taxon>Micrococcales</taxon>
        <taxon>Cellulomonadaceae</taxon>
        <taxon>Cellulomonas</taxon>
    </lineage>
</organism>
<evidence type="ECO:0000259" key="5">
    <source>
        <dbReference type="Pfam" id="PF06441"/>
    </source>
</evidence>
<keyword evidence="2" id="KW-0058">Aromatic hydrocarbons catabolism</keyword>
<dbReference type="InterPro" id="IPR029058">
    <property type="entry name" value="AB_hydrolase_fold"/>
</dbReference>
<dbReference type="InterPro" id="IPR010497">
    <property type="entry name" value="Epoxide_hydro_N"/>
</dbReference>
<evidence type="ECO:0000256" key="3">
    <source>
        <dbReference type="ARBA" id="ARBA00022801"/>
    </source>
</evidence>
<keyword evidence="7" id="KW-1185">Reference proteome</keyword>
<evidence type="ECO:0000256" key="4">
    <source>
        <dbReference type="PIRSR" id="PIRSR001112-1"/>
    </source>
</evidence>
<dbReference type="PIRSF" id="PIRSF001112">
    <property type="entry name" value="Epoxide_hydrolase"/>
    <property type="match status" value="1"/>
</dbReference>
<comment type="similarity">
    <text evidence="1">Belongs to the peptidase S33 family.</text>
</comment>
<feature type="active site" description="Nucleophile" evidence="4">
    <location>
        <position position="182"/>
    </location>
</feature>
<gene>
    <name evidence="6" type="ORF">CXY01_19310</name>
</gene>
<reference evidence="6 7" key="1">
    <citation type="submission" date="2019-07" db="EMBL/GenBank/DDBJ databases">
        <title>Whole genome shotgun sequence of Cellulomonas xylanilytica NBRC 101102.</title>
        <authorList>
            <person name="Hosoyama A."/>
            <person name="Uohara A."/>
            <person name="Ohji S."/>
            <person name="Ichikawa N."/>
        </authorList>
    </citation>
    <scope>NUCLEOTIDE SEQUENCE [LARGE SCALE GENOMIC DNA]</scope>
    <source>
        <strain evidence="6 7">NBRC 101102</strain>
    </source>
</reference>
<evidence type="ECO:0000313" key="7">
    <source>
        <dbReference type="Proteomes" id="UP000321118"/>
    </source>
</evidence>